<dbReference type="EnsemblPlants" id="evm.model.ctgX1.21">
    <property type="protein sequence ID" value="cds.evm.model.ctgX1.21"/>
    <property type="gene ID" value="evm.TU.ctgX1.21"/>
</dbReference>
<evidence type="ECO:0000313" key="2">
    <source>
        <dbReference type="Proteomes" id="UP000596661"/>
    </source>
</evidence>
<dbReference type="Gramene" id="evm.model.ctgX1.21">
    <property type="protein sequence ID" value="cds.evm.model.ctgX1.21"/>
    <property type="gene ID" value="evm.TU.ctgX1.21"/>
</dbReference>
<protein>
    <submittedName>
        <fullName evidence="1">Uncharacterized protein</fullName>
    </submittedName>
</protein>
<accession>A0A803QRC7</accession>
<dbReference type="AlphaFoldDB" id="A0A803QRC7"/>
<reference evidence="1" key="1">
    <citation type="submission" date="2021-03" db="UniProtKB">
        <authorList>
            <consortium name="EnsemblPlants"/>
        </authorList>
    </citation>
    <scope>IDENTIFICATION</scope>
</reference>
<keyword evidence="2" id="KW-1185">Reference proteome</keyword>
<sequence>GSRFKFEMQWILGPYRGSISEVLILGPRSRCRLDCSSFRFWIVIRVPVPDLEHE</sequence>
<proteinExistence type="predicted"/>
<organism evidence="1 2">
    <name type="scientific">Cannabis sativa</name>
    <name type="common">Hemp</name>
    <name type="synonym">Marijuana</name>
    <dbReference type="NCBI Taxonomy" id="3483"/>
    <lineage>
        <taxon>Eukaryota</taxon>
        <taxon>Viridiplantae</taxon>
        <taxon>Streptophyta</taxon>
        <taxon>Embryophyta</taxon>
        <taxon>Tracheophyta</taxon>
        <taxon>Spermatophyta</taxon>
        <taxon>Magnoliopsida</taxon>
        <taxon>eudicotyledons</taxon>
        <taxon>Gunneridae</taxon>
        <taxon>Pentapetalae</taxon>
        <taxon>rosids</taxon>
        <taxon>fabids</taxon>
        <taxon>Rosales</taxon>
        <taxon>Cannabaceae</taxon>
        <taxon>Cannabis</taxon>
    </lineage>
</organism>
<name>A0A803QRC7_CANSA</name>
<dbReference type="Proteomes" id="UP000596661">
    <property type="component" value="Unassembled WGS sequence"/>
</dbReference>
<evidence type="ECO:0000313" key="1">
    <source>
        <dbReference type="EnsemblPlants" id="cds.evm.model.ctgX1.21"/>
    </source>
</evidence>